<dbReference type="InterPro" id="IPR015793">
    <property type="entry name" value="Pyrv_Knase_brl"/>
</dbReference>
<dbReference type="EC" id="2.7.1.40" evidence="3 12"/>
<keyword evidence="10 13" id="KW-0324">Glycolysis</keyword>
<evidence type="ECO:0000256" key="3">
    <source>
        <dbReference type="ARBA" id="ARBA00012142"/>
    </source>
</evidence>
<dbReference type="PRINTS" id="PR01050">
    <property type="entry name" value="PYRUVTKNASE"/>
</dbReference>
<accession>A0ABM7WAY8</accession>
<gene>
    <name evidence="16" type="ORF">DPPLL_25070</name>
</gene>
<dbReference type="InterPro" id="IPR036918">
    <property type="entry name" value="Pyrv_Knase_C_sf"/>
</dbReference>
<evidence type="ECO:0000256" key="13">
    <source>
        <dbReference type="RuleBase" id="RU000504"/>
    </source>
</evidence>
<dbReference type="InterPro" id="IPR015795">
    <property type="entry name" value="Pyrv_Knase_C"/>
</dbReference>
<evidence type="ECO:0000256" key="11">
    <source>
        <dbReference type="ARBA" id="ARBA00023317"/>
    </source>
</evidence>
<evidence type="ECO:0000256" key="9">
    <source>
        <dbReference type="ARBA" id="ARBA00022842"/>
    </source>
</evidence>
<evidence type="ECO:0000256" key="2">
    <source>
        <dbReference type="ARBA" id="ARBA00008663"/>
    </source>
</evidence>
<dbReference type="Pfam" id="PF00224">
    <property type="entry name" value="PK"/>
    <property type="match status" value="1"/>
</dbReference>
<comment type="similarity">
    <text evidence="2 13">Belongs to the pyruvate kinase family.</text>
</comment>
<feature type="domain" description="Pyruvate kinase barrel" evidence="14">
    <location>
        <begin position="6"/>
        <end position="323"/>
    </location>
</feature>
<evidence type="ECO:0000256" key="5">
    <source>
        <dbReference type="ARBA" id="ARBA00022723"/>
    </source>
</evidence>
<name>A0ABM7WAY8_9BACT</name>
<evidence type="ECO:0000313" key="17">
    <source>
        <dbReference type="Proteomes" id="UP000830055"/>
    </source>
</evidence>
<dbReference type="InterPro" id="IPR001697">
    <property type="entry name" value="Pyr_Knase"/>
</dbReference>
<proteinExistence type="inferred from homology"/>
<evidence type="ECO:0000256" key="6">
    <source>
        <dbReference type="ARBA" id="ARBA00022741"/>
    </source>
</evidence>
<evidence type="ECO:0000259" key="14">
    <source>
        <dbReference type="Pfam" id="PF00224"/>
    </source>
</evidence>
<keyword evidence="7 13" id="KW-0418">Kinase</keyword>
<dbReference type="InterPro" id="IPR040442">
    <property type="entry name" value="Pyrv_kinase-like_dom_sf"/>
</dbReference>
<dbReference type="Gene3D" id="2.40.33.10">
    <property type="entry name" value="PK beta-barrel domain-like"/>
    <property type="match status" value="1"/>
</dbReference>
<evidence type="ECO:0000313" key="16">
    <source>
        <dbReference type="EMBL" id="BDD88142.1"/>
    </source>
</evidence>
<organism evidence="16 17">
    <name type="scientific">Desulfofustis limnaeus</name>
    <dbReference type="NCBI Taxonomy" id="2740163"/>
    <lineage>
        <taxon>Bacteria</taxon>
        <taxon>Pseudomonadati</taxon>
        <taxon>Thermodesulfobacteriota</taxon>
        <taxon>Desulfobulbia</taxon>
        <taxon>Desulfobulbales</taxon>
        <taxon>Desulfocapsaceae</taxon>
        <taxon>Desulfofustis</taxon>
    </lineage>
</organism>
<evidence type="ECO:0000256" key="1">
    <source>
        <dbReference type="ARBA" id="ARBA00004997"/>
    </source>
</evidence>
<dbReference type="SUPFAM" id="SSF50800">
    <property type="entry name" value="PK beta-barrel domain-like"/>
    <property type="match status" value="1"/>
</dbReference>
<reference evidence="16 17" key="1">
    <citation type="submission" date="2022-01" db="EMBL/GenBank/DDBJ databases">
        <title>Desulfofustis limnae sp. nov., a novel mesophilic sulfate-reducing bacterium isolated from marsh soil.</title>
        <authorList>
            <person name="Watanabe M."/>
            <person name="Takahashi A."/>
            <person name="Kojima H."/>
            <person name="Fukui M."/>
        </authorList>
    </citation>
    <scope>NUCLEOTIDE SEQUENCE [LARGE SCALE GENOMIC DNA]</scope>
    <source>
        <strain evidence="16 17">PPLL</strain>
    </source>
</reference>
<comment type="pathway">
    <text evidence="1 13">Carbohydrate degradation; glycolysis; pyruvate from D-glyceraldehyde 3-phosphate: step 5/5.</text>
</comment>
<dbReference type="Proteomes" id="UP000830055">
    <property type="component" value="Chromosome"/>
</dbReference>
<dbReference type="NCBIfam" id="NF004491">
    <property type="entry name" value="PRK05826.1"/>
    <property type="match status" value="1"/>
</dbReference>
<keyword evidence="4 13" id="KW-0808">Transferase</keyword>
<sequence length="474" mass="50853">MHRLKRKTKIIATLGPSCYAEQSIVDLIGAGMDVARINLSHGNRESQSHFIETVKRARSRTATWTALLFDTRGPEIRVGELPEELLLVEGERVIFSTASNDPGTIPVSYDGLPRDVAVGSVILLDDGKLQVEVQAVSDHRVTSRVLAGGRLASRKRVSLPDAIVNLPSITDEDQADIIFGVQQGVDFIAVSFVRKADDVRVVRQVIASAGGNQGIIAKIETRQGVENLAEILDEADGLMVARGDLGVEMPAEEVPVMQKRIIKAANKAGKPVITATQMLESMITNPTPTRAEASDVTNAIFDGTDAVMLSGETAVGRHPLEAVRFLARTAIISEAALDYEAILAEGLRHRRPVVADAISYASCATAADLSAAAIISATTSGSTALRVARYRPQTPIIAISPEPGSLRKMQLVRGVVPLSCERAQTMDHQIELAIRVARQEELVRPGDLVIITAGFPLHTSGTTNMLKVHQIGEG</sequence>
<dbReference type="PANTHER" id="PTHR11817">
    <property type="entry name" value="PYRUVATE KINASE"/>
    <property type="match status" value="1"/>
</dbReference>
<keyword evidence="5" id="KW-0479">Metal-binding</keyword>
<dbReference type="Gene3D" id="3.20.20.60">
    <property type="entry name" value="Phosphoenolpyruvate-binding domains"/>
    <property type="match status" value="1"/>
</dbReference>
<feature type="domain" description="Pyruvate kinase C-terminal" evidence="15">
    <location>
        <begin position="356"/>
        <end position="469"/>
    </location>
</feature>
<keyword evidence="8" id="KW-0067">ATP-binding</keyword>
<dbReference type="RefSeq" id="WP_284151529.1">
    <property type="nucleotide sequence ID" value="NZ_AP025516.1"/>
</dbReference>
<evidence type="ECO:0000256" key="10">
    <source>
        <dbReference type="ARBA" id="ARBA00023152"/>
    </source>
</evidence>
<dbReference type="InterPro" id="IPR011037">
    <property type="entry name" value="Pyrv_Knase-like_insert_dom_sf"/>
</dbReference>
<keyword evidence="9 13" id="KW-0460">Magnesium</keyword>
<dbReference type="InterPro" id="IPR015813">
    <property type="entry name" value="Pyrv/PenolPyrv_kinase-like_dom"/>
</dbReference>
<dbReference type="Gene3D" id="3.40.1380.20">
    <property type="entry name" value="Pyruvate kinase, C-terminal domain"/>
    <property type="match status" value="1"/>
</dbReference>
<dbReference type="Pfam" id="PF02887">
    <property type="entry name" value="PK_C"/>
    <property type="match status" value="1"/>
</dbReference>
<dbReference type="EMBL" id="AP025516">
    <property type="protein sequence ID" value="BDD88142.1"/>
    <property type="molecule type" value="Genomic_DNA"/>
</dbReference>
<keyword evidence="6" id="KW-0547">Nucleotide-binding</keyword>
<evidence type="ECO:0000256" key="7">
    <source>
        <dbReference type="ARBA" id="ARBA00022777"/>
    </source>
</evidence>
<evidence type="ECO:0000256" key="12">
    <source>
        <dbReference type="NCBIfam" id="TIGR01064"/>
    </source>
</evidence>
<protein>
    <recommendedName>
        <fullName evidence="3 12">Pyruvate kinase</fullName>
        <ecNumber evidence="3 12">2.7.1.40</ecNumber>
    </recommendedName>
</protein>
<keyword evidence="17" id="KW-1185">Reference proteome</keyword>
<dbReference type="NCBIfam" id="NF004978">
    <property type="entry name" value="PRK06354.1"/>
    <property type="match status" value="1"/>
</dbReference>
<keyword evidence="11 16" id="KW-0670">Pyruvate</keyword>
<dbReference type="NCBIfam" id="TIGR01064">
    <property type="entry name" value="pyruv_kin"/>
    <property type="match status" value="1"/>
</dbReference>
<dbReference type="InterPro" id="IPR015806">
    <property type="entry name" value="Pyrv_Knase_insert_dom_sf"/>
</dbReference>
<dbReference type="GO" id="GO:0016301">
    <property type="term" value="F:kinase activity"/>
    <property type="evidence" value="ECO:0007669"/>
    <property type="project" value="UniProtKB-KW"/>
</dbReference>
<evidence type="ECO:0000256" key="4">
    <source>
        <dbReference type="ARBA" id="ARBA00022679"/>
    </source>
</evidence>
<evidence type="ECO:0000256" key="8">
    <source>
        <dbReference type="ARBA" id="ARBA00022840"/>
    </source>
</evidence>
<dbReference type="SUPFAM" id="SSF51621">
    <property type="entry name" value="Phosphoenolpyruvate/pyruvate domain"/>
    <property type="match status" value="1"/>
</dbReference>
<dbReference type="SUPFAM" id="SSF52935">
    <property type="entry name" value="PK C-terminal domain-like"/>
    <property type="match status" value="1"/>
</dbReference>
<comment type="catalytic activity">
    <reaction evidence="13">
        <text>pyruvate + ATP = phosphoenolpyruvate + ADP + H(+)</text>
        <dbReference type="Rhea" id="RHEA:18157"/>
        <dbReference type="ChEBI" id="CHEBI:15361"/>
        <dbReference type="ChEBI" id="CHEBI:15378"/>
        <dbReference type="ChEBI" id="CHEBI:30616"/>
        <dbReference type="ChEBI" id="CHEBI:58702"/>
        <dbReference type="ChEBI" id="CHEBI:456216"/>
        <dbReference type="EC" id="2.7.1.40"/>
    </reaction>
</comment>
<evidence type="ECO:0000259" key="15">
    <source>
        <dbReference type="Pfam" id="PF02887"/>
    </source>
</evidence>